<evidence type="ECO:0000313" key="2">
    <source>
        <dbReference type="EMBL" id="QHU00283.1"/>
    </source>
</evidence>
<proteinExistence type="predicted"/>
<dbReference type="AlphaFoldDB" id="A0A6C0J4P1"/>
<dbReference type="GO" id="GO:0004540">
    <property type="term" value="F:RNA nuclease activity"/>
    <property type="evidence" value="ECO:0007669"/>
    <property type="project" value="InterPro"/>
</dbReference>
<feature type="domain" description="NYN" evidence="1">
    <location>
        <begin position="4"/>
        <end position="132"/>
    </location>
</feature>
<dbReference type="EMBL" id="MN740325">
    <property type="protein sequence ID" value="QHU00283.1"/>
    <property type="molecule type" value="Genomic_DNA"/>
</dbReference>
<dbReference type="CDD" id="cd11297">
    <property type="entry name" value="PIN_LabA-like_N_1"/>
    <property type="match status" value="1"/>
</dbReference>
<organism evidence="2">
    <name type="scientific">viral metagenome</name>
    <dbReference type="NCBI Taxonomy" id="1070528"/>
    <lineage>
        <taxon>unclassified sequences</taxon>
        <taxon>metagenomes</taxon>
        <taxon>organismal metagenomes</taxon>
    </lineage>
</organism>
<dbReference type="Pfam" id="PF01936">
    <property type="entry name" value="NYN"/>
    <property type="match status" value="1"/>
</dbReference>
<accession>A0A6C0J4P1</accession>
<dbReference type="PANTHER" id="PTHR35811">
    <property type="entry name" value="SLR1870 PROTEIN"/>
    <property type="match status" value="1"/>
</dbReference>
<dbReference type="Gene3D" id="3.40.50.1010">
    <property type="entry name" value="5'-nuclease"/>
    <property type="match status" value="1"/>
</dbReference>
<sequence>MSCLYIDADNVSYKCIEDIFNNIKIEELIVKKIYGDWSKPELKNWINIVIDYGLEPIQCFRIGKKQSTDIKLITDVSNDICSNNNINHIYLVSSDIDFTHLCQLIRQKSIYLTILSLQESVLKNYANEFININNEDKLLLKLVDIMSNNYVMTFAKFKKDVKIKLDRKIDDIINEYKEVFMLTKKKNKYYIIYINDFIDYTKKNFLKDKHIIIEQYKTIFLILTFEELYNYLF</sequence>
<dbReference type="PANTHER" id="PTHR35811:SF1">
    <property type="entry name" value="HTH OST-TYPE DOMAIN-CONTAINING PROTEIN"/>
    <property type="match status" value="1"/>
</dbReference>
<name>A0A6C0J4P1_9ZZZZ</name>
<reference evidence="2" key="1">
    <citation type="journal article" date="2020" name="Nature">
        <title>Giant virus diversity and host interactions through global metagenomics.</title>
        <authorList>
            <person name="Schulz F."/>
            <person name="Roux S."/>
            <person name="Paez-Espino D."/>
            <person name="Jungbluth S."/>
            <person name="Walsh D.A."/>
            <person name="Denef V.J."/>
            <person name="McMahon K.D."/>
            <person name="Konstantinidis K.T."/>
            <person name="Eloe-Fadrosh E.A."/>
            <person name="Kyrpides N.C."/>
            <person name="Woyke T."/>
        </authorList>
    </citation>
    <scope>NUCLEOTIDE SEQUENCE</scope>
    <source>
        <strain evidence="2">GVMAG-M-3300025860-12</strain>
    </source>
</reference>
<dbReference type="InterPro" id="IPR021139">
    <property type="entry name" value="NYN"/>
</dbReference>
<evidence type="ECO:0000259" key="1">
    <source>
        <dbReference type="Pfam" id="PF01936"/>
    </source>
</evidence>
<protein>
    <recommendedName>
        <fullName evidence="1">NYN domain-containing protein</fullName>
    </recommendedName>
</protein>